<accession>A0A0N1KPI0</accession>
<evidence type="ECO:0000256" key="1">
    <source>
        <dbReference type="SAM" id="SignalP"/>
    </source>
</evidence>
<feature type="chain" id="PRO_5005875966" description="Lipoprotein" evidence="1">
    <location>
        <begin position="24"/>
        <end position="235"/>
    </location>
</feature>
<organism evidence="2 3">
    <name type="scientific">Thermus scotoductus</name>
    <dbReference type="NCBI Taxonomy" id="37636"/>
    <lineage>
        <taxon>Bacteria</taxon>
        <taxon>Thermotogati</taxon>
        <taxon>Deinococcota</taxon>
        <taxon>Deinococci</taxon>
        <taxon>Thermales</taxon>
        <taxon>Thermaceae</taxon>
        <taxon>Thermus</taxon>
    </lineage>
</organism>
<reference evidence="2 3" key="1">
    <citation type="submission" date="2015-09" db="EMBL/GenBank/DDBJ databases">
        <title>Draft genome sequence of Thermus scotoductus strain K1 isolated from a geothermal spring in Nagorno-Karabakh, Armenia.</title>
        <authorList>
            <person name="Saghatelyan A."/>
            <person name="Poghosyan L."/>
            <person name="Panosyan H."/>
            <person name="Birkeland N.-K."/>
        </authorList>
    </citation>
    <scope>NUCLEOTIDE SEQUENCE [LARGE SCALE GENOMIC DNA]</scope>
    <source>
        <strain evidence="2 3">K1</strain>
    </source>
</reference>
<evidence type="ECO:0000313" key="2">
    <source>
        <dbReference type="EMBL" id="KPD32259.1"/>
    </source>
</evidence>
<dbReference type="EMBL" id="LJJR01000009">
    <property type="protein sequence ID" value="KPD32259.1"/>
    <property type="molecule type" value="Genomic_DNA"/>
</dbReference>
<evidence type="ECO:0000313" key="3">
    <source>
        <dbReference type="Proteomes" id="UP000053099"/>
    </source>
</evidence>
<dbReference type="PATRIC" id="fig|37636.3.peg.2695"/>
<dbReference type="PROSITE" id="PS51257">
    <property type="entry name" value="PROKAR_LIPOPROTEIN"/>
    <property type="match status" value="1"/>
</dbReference>
<protein>
    <recommendedName>
        <fullName evidence="4">Lipoprotein</fullName>
    </recommendedName>
</protein>
<sequence length="235" mass="25350">MGRLNALPLLALLSACAPLQATAPVLPYPGGFAEGGWVTGRFFVALPGAPLLLDADQPSLYAAYPYQLLIYRDGYWQSLPLPGIPRFLRASSGKVVVGLGEGVYTEEGFLPYPARDAAWSQEGLFWVGEKGLYREATLLRPGAFSQVVALDTGVVALGQEAYFYPEGLLLPLPHVVRKAQPGACGVVALMEGWVYLVRPEGAKPVAEAQDFAAWGETLYLTPGRRVVSCKEVVWP</sequence>
<dbReference type="AlphaFoldDB" id="A0A0N1KPI0"/>
<name>A0A0N1KPI0_THESC</name>
<proteinExistence type="predicted"/>
<gene>
    <name evidence="2" type="ORF">AN926_04670</name>
</gene>
<keyword evidence="1" id="KW-0732">Signal</keyword>
<evidence type="ECO:0008006" key="4">
    <source>
        <dbReference type="Google" id="ProtNLM"/>
    </source>
</evidence>
<feature type="signal peptide" evidence="1">
    <location>
        <begin position="1"/>
        <end position="23"/>
    </location>
</feature>
<comment type="caution">
    <text evidence="2">The sequence shown here is derived from an EMBL/GenBank/DDBJ whole genome shotgun (WGS) entry which is preliminary data.</text>
</comment>
<dbReference type="Proteomes" id="UP000053099">
    <property type="component" value="Unassembled WGS sequence"/>
</dbReference>